<dbReference type="GeneID" id="36587370"/>
<name>A0A2J6TR01_9HELO</name>
<proteinExistence type="predicted"/>
<reference evidence="2 3" key="1">
    <citation type="submission" date="2016-04" db="EMBL/GenBank/DDBJ databases">
        <title>A degradative enzymes factory behind the ericoid mycorrhizal symbiosis.</title>
        <authorList>
            <consortium name="DOE Joint Genome Institute"/>
            <person name="Martino E."/>
            <person name="Morin E."/>
            <person name="Grelet G."/>
            <person name="Kuo A."/>
            <person name="Kohler A."/>
            <person name="Daghino S."/>
            <person name="Barry K."/>
            <person name="Choi C."/>
            <person name="Cichocki N."/>
            <person name="Clum A."/>
            <person name="Copeland A."/>
            <person name="Hainaut M."/>
            <person name="Haridas S."/>
            <person name="Labutti K."/>
            <person name="Lindquist E."/>
            <person name="Lipzen A."/>
            <person name="Khouja H.-R."/>
            <person name="Murat C."/>
            <person name="Ohm R."/>
            <person name="Olson A."/>
            <person name="Spatafora J."/>
            <person name="Veneault-Fourrey C."/>
            <person name="Henrissat B."/>
            <person name="Grigoriev I."/>
            <person name="Martin F."/>
            <person name="Perotto S."/>
        </authorList>
    </citation>
    <scope>NUCLEOTIDE SEQUENCE [LARGE SCALE GENOMIC DNA]</scope>
    <source>
        <strain evidence="2 3">E</strain>
    </source>
</reference>
<evidence type="ECO:0000256" key="1">
    <source>
        <dbReference type="SAM" id="MobiDB-lite"/>
    </source>
</evidence>
<feature type="region of interest" description="Disordered" evidence="1">
    <location>
        <begin position="18"/>
        <end position="49"/>
    </location>
</feature>
<gene>
    <name evidence="2" type="ORF">K444DRAFT_608042</name>
</gene>
<evidence type="ECO:0000313" key="2">
    <source>
        <dbReference type="EMBL" id="PMD65454.1"/>
    </source>
</evidence>
<sequence length="268" mass="29796">MHYQYPIRPGLGGGLGGLGLGLRNRNPQQPRQNQPLQDSNLSHLPRPRGGLHEWARHVRARGGDLEVETHRTGPPHEFLQPGDLPGLFDNNQGASDMSEANPNTTNNVWMRGGGGGEKDNPRNDAATPGLSRKPQKNQQSNAPQPQTSSLVPDRTIYPREWYSSSSRPSQATREEPIQDELPLDINFIPVLTWYPWESPHARSLREEAARREHIRKERARRDAARRSDADAGPVSSQTPQRRPQNGQGNAGDEYAGPHCTGCSCKRRA</sequence>
<feature type="compositionally biased region" description="Polar residues" evidence="1">
    <location>
        <begin position="136"/>
        <end position="150"/>
    </location>
</feature>
<feature type="region of interest" description="Disordered" evidence="1">
    <location>
        <begin position="213"/>
        <end position="260"/>
    </location>
</feature>
<feature type="compositionally biased region" description="Polar residues" evidence="1">
    <location>
        <begin position="234"/>
        <end position="247"/>
    </location>
</feature>
<dbReference type="RefSeq" id="XP_024742358.1">
    <property type="nucleotide sequence ID" value="XM_024879293.1"/>
</dbReference>
<dbReference type="InParanoid" id="A0A2J6TR01"/>
<dbReference type="Proteomes" id="UP000235371">
    <property type="component" value="Unassembled WGS sequence"/>
</dbReference>
<feature type="compositionally biased region" description="Polar residues" evidence="1">
    <location>
        <begin position="89"/>
        <end position="108"/>
    </location>
</feature>
<dbReference type="EMBL" id="KZ613746">
    <property type="protein sequence ID" value="PMD65454.1"/>
    <property type="molecule type" value="Genomic_DNA"/>
</dbReference>
<dbReference type="AlphaFoldDB" id="A0A2J6TR01"/>
<organism evidence="2 3">
    <name type="scientific">Hyaloscypha bicolor E</name>
    <dbReference type="NCBI Taxonomy" id="1095630"/>
    <lineage>
        <taxon>Eukaryota</taxon>
        <taxon>Fungi</taxon>
        <taxon>Dikarya</taxon>
        <taxon>Ascomycota</taxon>
        <taxon>Pezizomycotina</taxon>
        <taxon>Leotiomycetes</taxon>
        <taxon>Helotiales</taxon>
        <taxon>Hyaloscyphaceae</taxon>
        <taxon>Hyaloscypha</taxon>
        <taxon>Hyaloscypha bicolor</taxon>
    </lineage>
</organism>
<protein>
    <submittedName>
        <fullName evidence="2">Uncharacterized protein</fullName>
    </submittedName>
</protein>
<feature type="compositionally biased region" description="Low complexity" evidence="1">
    <location>
        <begin position="21"/>
        <end position="37"/>
    </location>
</feature>
<evidence type="ECO:0000313" key="3">
    <source>
        <dbReference type="Proteomes" id="UP000235371"/>
    </source>
</evidence>
<keyword evidence="3" id="KW-1185">Reference proteome</keyword>
<dbReference type="OrthoDB" id="10617429at2759"/>
<accession>A0A2J6TR01</accession>
<feature type="region of interest" description="Disordered" evidence="1">
    <location>
        <begin position="67"/>
        <end position="155"/>
    </location>
</feature>
<feature type="compositionally biased region" description="Basic and acidic residues" evidence="1">
    <location>
        <begin position="213"/>
        <end position="229"/>
    </location>
</feature>